<gene>
    <name evidence="1" type="ORF">IHE45_17G063800</name>
</gene>
<dbReference type="Proteomes" id="UP000827976">
    <property type="component" value="Chromosome 17"/>
</dbReference>
<keyword evidence="1" id="KW-0326">Glycosidase</keyword>
<keyword evidence="1" id="KW-0378">Hydrolase</keyword>
<proteinExistence type="predicted"/>
<keyword evidence="2" id="KW-1185">Reference proteome</keyword>
<name>A0ACB7UCU3_DIOAL</name>
<reference evidence="2" key="1">
    <citation type="journal article" date="2022" name="Nat. Commun.">
        <title>Chromosome evolution and the genetic basis of agronomically important traits in greater yam.</title>
        <authorList>
            <person name="Bredeson J.V."/>
            <person name="Lyons J.B."/>
            <person name="Oniyinde I.O."/>
            <person name="Okereke N.R."/>
            <person name="Kolade O."/>
            <person name="Nnabue I."/>
            <person name="Nwadili C.O."/>
            <person name="Hribova E."/>
            <person name="Parker M."/>
            <person name="Nwogha J."/>
            <person name="Shu S."/>
            <person name="Carlson J."/>
            <person name="Kariba R."/>
            <person name="Muthemba S."/>
            <person name="Knop K."/>
            <person name="Barton G.J."/>
            <person name="Sherwood A.V."/>
            <person name="Lopez-Montes A."/>
            <person name="Asiedu R."/>
            <person name="Jamnadass R."/>
            <person name="Muchugi A."/>
            <person name="Goodstein D."/>
            <person name="Egesi C.N."/>
            <person name="Featherston J."/>
            <person name="Asfaw A."/>
            <person name="Simpson G.G."/>
            <person name="Dolezel J."/>
            <person name="Hendre P.S."/>
            <person name="Van Deynze A."/>
            <person name="Kumar P.L."/>
            <person name="Obidiegwu J.E."/>
            <person name="Bhattacharjee R."/>
            <person name="Rokhsar D.S."/>
        </authorList>
    </citation>
    <scope>NUCLEOTIDE SEQUENCE [LARGE SCALE GENOMIC DNA]</scope>
    <source>
        <strain evidence="2">cv. TDa95/00328</strain>
    </source>
</reference>
<accession>A0ACB7UCU3</accession>
<organism evidence="1 2">
    <name type="scientific">Dioscorea alata</name>
    <name type="common">Purple yam</name>
    <dbReference type="NCBI Taxonomy" id="55571"/>
    <lineage>
        <taxon>Eukaryota</taxon>
        <taxon>Viridiplantae</taxon>
        <taxon>Streptophyta</taxon>
        <taxon>Embryophyta</taxon>
        <taxon>Tracheophyta</taxon>
        <taxon>Spermatophyta</taxon>
        <taxon>Magnoliopsida</taxon>
        <taxon>Liliopsida</taxon>
        <taxon>Dioscoreales</taxon>
        <taxon>Dioscoreaceae</taxon>
        <taxon>Dioscorea</taxon>
    </lineage>
</organism>
<comment type="caution">
    <text evidence="1">The sequence shown here is derived from an EMBL/GenBank/DDBJ whole genome shotgun (WGS) entry which is preliminary data.</text>
</comment>
<evidence type="ECO:0000313" key="2">
    <source>
        <dbReference type="Proteomes" id="UP000827976"/>
    </source>
</evidence>
<protein>
    <submittedName>
        <fullName evidence="1">Amylo-alpha-1,6-glucosidase protein</fullName>
        <ecNumber evidence="1">3.2.1.33</ecNumber>
    </submittedName>
</protein>
<evidence type="ECO:0000313" key="1">
    <source>
        <dbReference type="EMBL" id="KAH7658093.1"/>
    </source>
</evidence>
<dbReference type="EC" id="3.2.1.33" evidence="1"/>
<dbReference type="EMBL" id="CM037027">
    <property type="protein sequence ID" value="KAH7658093.1"/>
    <property type="molecule type" value="Genomic_DNA"/>
</dbReference>
<sequence>MTIANPPLLMTPHPSPTSRPPSLAPSSISVAPCYPSSNGAPPRTPLGSPLIVLFAAPPSLRSPSFSAPSTPSPTISPRPSPPAPMPPLIPPPCPSTSHFENGTLPST</sequence>